<proteinExistence type="predicted"/>
<keyword evidence="1" id="KW-0732">Signal</keyword>
<sequence length="946" mass="102490">MKAPQFAFKKIAAAAFACGLATASVAMAADNLPAAKPLKLPELQYEKYTLPNGLVILTHEDHRLPLVAIDLWYHVGPLNERAGRTGFAHLFEHMMFEGSEHVGEKAHIKYLEGAGATDINGTTDFDRTNYFETLPSNQLELGLWLESDRMGFLLEGLDRTKLTNQRDVVRNERRQGEGTPYALADEQAYHMLFPQDHPYYASVIGSHADIEAARINDIRDFHQHFYTPNNASIAIAGDFDAAKLKALLTKYFGPIPHGPAVEPVTIKTPPITAQKRATVTDTVQLPRLTVAWLTPPVFTPGDADTDILVHILGGGKASRLYRKLVYEQQIAQTVTCGLNALKLGSIANCDITAKPGVSLDSLEAALWKEVASLQTDGPTQAELDRARTVDVTAKITGLQRLGGFGGVADTLDRYNQFLDDPGYLPKDIARYQAATIASVKQAAAQYFGKDQSVVVSCVAGKKVVDDVPRSPDNTDADVKLTAPYDAQFEDQQNWRKTAPAPGPTTAFHLPVPKTFTLANGLQVYLLEDHSLPVFSAAVVARAGSESDTPAKAGLAGFTARLLTEGTTQRSATQLADDAEQIGTTLTSVADVDSANASLNALSNNTEAGLDLLSDVIEHPTFAPEEVERIRKQRLVAILQESDQPVASVLRVGFRTLYGDHPYGIRPIGNTDGIKSITRDDIASFWQAHYGPKDSALVLAGDLSESEVKHLSEKYFKSWTGAASTAVTVPAAPTPPGLKIVIVDKPGAPQTALYAIGLGLPRTTPDYPAVMIMNNVLGGLFASRINMNLREEHGYTYGAGSGFLMYRTGGPFYSGAQVRTDVTAPAAKQLMLELNRIRTDPPTEAELKLAKDSLLHSLPGDFETTKASIGGLRQLFVYGLPLDYFAKLPARYEAVTPAEVSKAAQTDVHPDQLILMAVGDRAKIEPSLKELNLGPIEYRDTTGNLLK</sequence>
<gene>
    <name evidence="4" type="ORF">HDF14_003227</name>
</gene>
<evidence type="ECO:0000256" key="1">
    <source>
        <dbReference type="SAM" id="SignalP"/>
    </source>
</evidence>
<dbReference type="SUPFAM" id="SSF63411">
    <property type="entry name" value="LuxS/MPP-like metallohydrolase"/>
    <property type="match status" value="4"/>
</dbReference>
<dbReference type="InterPro" id="IPR011249">
    <property type="entry name" value="Metalloenz_LuxS/M16"/>
</dbReference>
<dbReference type="RefSeq" id="WP_183978238.1">
    <property type="nucleotide sequence ID" value="NZ_JACHEB010000007.1"/>
</dbReference>
<keyword evidence="5" id="KW-1185">Reference proteome</keyword>
<dbReference type="InterPro" id="IPR011765">
    <property type="entry name" value="Pept_M16_N"/>
</dbReference>
<keyword evidence="4" id="KW-0645">Protease</keyword>
<dbReference type="EMBL" id="JACHEB010000007">
    <property type="protein sequence ID" value="MBB5329605.1"/>
    <property type="molecule type" value="Genomic_DNA"/>
</dbReference>
<dbReference type="GO" id="GO:0046872">
    <property type="term" value="F:metal ion binding"/>
    <property type="evidence" value="ECO:0007669"/>
    <property type="project" value="InterPro"/>
</dbReference>
<comment type="caution">
    <text evidence="4">The sequence shown here is derived from an EMBL/GenBank/DDBJ whole genome shotgun (WGS) entry which is preliminary data.</text>
</comment>
<dbReference type="Gene3D" id="3.30.830.10">
    <property type="entry name" value="Metalloenzyme, LuxS/M16 peptidase-like"/>
    <property type="match status" value="4"/>
</dbReference>
<feature type="domain" description="Peptidase M16 N-terminal" evidence="2">
    <location>
        <begin position="56"/>
        <end position="180"/>
    </location>
</feature>
<feature type="domain" description="Peptidase M16 N-terminal" evidence="2">
    <location>
        <begin position="525"/>
        <end position="640"/>
    </location>
</feature>
<accession>A0A9X0U528</accession>
<evidence type="ECO:0000259" key="2">
    <source>
        <dbReference type="Pfam" id="PF00675"/>
    </source>
</evidence>
<dbReference type="GO" id="GO:0006508">
    <property type="term" value="P:proteolysis"/>
    <property type="evidence" value="ECO:0007669"/>
    <property type="project" value="UniProtKB-KW"/>
</dbReference>
<feature type="domain" description="Peptidase M16 C-terminal" evidence="3">
    <location>
        <begin position="675"/>
        <end position="853"/>
    </location>
</feature>
<dbReference type="Pfam" id="PF00675">
    <property type="entry name" value="Peptidase_M16"/>
    <property type="match status" value="2"/>
</dbReference>
<feature type="chain" id="PRO_5040999820" evidence="1">
    <location>
        <begin position="29"/>
        <end position="946"/>
    </location>
</feature>
<protein>
    <submittedName>
        <fullName evidence="4">Zinc protease</fullName>
        <ecNumber evidence="4">3.4.24.-</ecNumber>
    </submittedName>
</protein>
<dbReference type="PANTHER" id="PTHR11851:SF224">
    <property type="entry name" value="PROCESSING PROTEASE"/>
    <property type="match status" value="1"/>
</dbReference>
<evidence type="ECO:0000313" key="5">
    <source>
        <dbReference type="Proteomes" id="UP000535182"/>
    </source>
</evidence>
<organism evidence="4 5">
    <name type="scientific">Tunturiibacter gelidiferens</name>
    <dbReference type="NCBI Taxonomy" id="3069689"/>
    <lineage>
        <taxon>Bacteria</taxon>
        <taxon>Pseudomonadati</taxon>
        <taxon>Acidobacteriota</taxon>
        <taxon>Terriglobia</taxon>
        <taxon>Terriglobales</taxon>
        <taxon>Acidobacteriaceae</taxon>
        <taxon>Tunturiibacter</taxon>
    </lineage>
</organism>
<keyword evidence="4" id="KW-0378">Hydrolase</keyword>
<dbReference type="AlphaFoldDB" id="A0A9X0U528"/>
<dbReference type="InterPro" id="IPR007863">
    <property type="entry name" value="Peptidase_M16_C"/>
</dbReference>
<name>A0A9X0U528_9BACT</name>
<feature type="signal peptide" evidence="1">
    <location>
        <begin position="1"/>
        <end position="28"/>
    </location>
</feature>
<dbReference type="InterPro" id="IPR050361">
    <property type="entry name" value="MPP/UQCRC_Complex"/>
</dbReference>
<feature type="domain" description="Peptidase M16 C-terminal" evidence="3">
    <location>
        <begin position="216"/>
        <end position="388"/>
    </location>
</feature>
<dbReference type="EC" id="3.4.24.-" evidence="4"/>
<reference evidence="4 5" key="1">
    <citation type="submission" date="2020-08" db="EMBL/GenBank/DDBJ databases">
        <title>Genomic Encyclopedia of Type Strains, Phase IV (KMG-V): Genome sequencing to study the core and pangenomes of soil and plant-associated prokaryotes.</title>
        <authorList>
            <person name="Whitman W."/>
        </authorList>
    </citation>
    <scope>NUCLEOTIDE SEQUENCE [LARGE SCALE GENOMIC DNA]</scope>
    <source>
        <strain evidence="4 5">X5P2</strain>
    </source>
</reference>
<dbReference type="Proteomes" id="UP000535182">
    <property type="component" value="Unassembled WGS sequence"/>
</dbReference>
<evidence type="ECO:0000259" key="3">
    <source>
        <dbReference type="Pfam" id="PF05193"/>
    </source>
</evidence>
<evidence type="ECO:0000313" key="4">
    <source>
        <dbReference type="EMBL" id="MBB5329605.1"/>
    </source>
</evidence>
<dbReference type="Pfam" id="PF05193">
    <property type="entry name" value="Peptidase_M16_C"/>
    <property type="match status" value="2"/>
</dbReference>
<dbReference type="PANTHER" id="PTHR11851">
    <property type="entry name" value="METALLOPROTEASE"/>
    <property type="match status" value="1"/>
</dbReference>
<dbReference type="GO" id="GO:0008233">
    <property type="term" value="F:peptidase activity"/>
    <property type="evidence" value="ECO:0007669"/>
    <property type="project" value="UniProtKB-KW"/>
</dbReference>